<evidence type="ECO:0000313" key="3">
    <source>
        <dbReference type="Proteomes" id="UP000196386"/>
    </source>
</evidence>
<gene>
    <name evidence="2" type="ORF">B5F11_01090</name>
</gene>
<organism evidence="2 3">
    <name type="scientific">Anaerotruncus colihominis</name>
    <dbReference type="NCBI Taxonomy" id="169435"/>
    <lineage>
        <taxon>Bacteria</taxon>
        <taxon>Bacillati</taxon>
        <taxon>Bacillota</taxon>
        <taxon>Clostridia</taxon>
        <taxon>Eubacteriales</taxon>
        <taxon>Oscillospiraceae</taxon>
        <taxon>Anaerotruncus</taxon>
    </lineage>
</organism>
<keyword evidence="1" id="KW-0812">Transmembrane</keyword>
<comment type="caution">
    <text evidence="2">The sequence shown here is derived from an EMBL/GenBank/DDBJ whole genome shotgun (WGS) entry which is preliminary data.</text>
</comment>
<keyword evidence="1" id="KW-1133">Transmembrane helix</keyword>
<sequence>MEPEISAEFTVTFHSDGHETIQAFILYGWWEYNKAIIAGVLPLFGALGALIPVLSRRAAQRCSVVERLQQE</sequence>
<reference evidence="3" key="1">
    <citation type="submission" date="2017-04" db="EMBL/GenBank/DDBJ databases">
        <title>Function of individual gut microbiota members based on whole genome sequencing of pure cultures obtained from chicken caecum.</title>
        <authorList>
            <person name="Medvecky M."/>
            <person name="Cejkova D."/>
            <person name="Polansky O."/>
            <person name="Karasova D."/>
            <person name="Kubasova T."/>
            <person name="Cizek A."/>
            <person name="Rychlik I."/>
        </authorList>
    </citation>
    <scope>NUCLEOTIDE SEQUENCE [LARGE SCALE GENOMIC DNA]</scope>
    <source>
        <strain evidence="3">An175</strain>
    </source>
</reference>
<dbReference type="RefSeq" id="WP_087299079.1">
    <property type="nucleotide sequence ID" value="NZ_NFKP01000001.1"/>
</dbReference>
<evidence type="ECO:0000313" key="2">
    <source>
        <dbReference type="EMBL" id="OUP71500.1"/>
    </source>
</evidence>
<proteinExistence type="predicted"/>
<dbReference type="AlphaFoldDB" id="A0A1Y4N452"/>
<keyword evidence="1" id="KW-0472">Membrane</keyword>
<protein>
    <submittedName>
        <fullName evidence="2">Uncharacterized protein</fullName>
    </submittedName>
</protein>
<name>A0A1Y4N452_9FIRM</name>
<dbReference type="Proteomes" id="UP000196386">
    <property type="component" value="Unassembled WGS sequence"/>
</dbReference>
<accession>A0A1Y4N452</accession>
<evidence type="ECO:0000256" key="1">
    <source>
        <dbReference type="SAM" id="Phobius"/>
    </source>
</evidence>
<dbReference type="EMBL" id="NFKP01000001">
    <property type="protein sequence ID" value="OUP71500.1"/>
    <property type="molecule type" value="Genomic_DNA"/>
</dbReference>
<feature type="transmembrane region" description="Helical" evidence="1">
    <location>
        <begin position="35"/>
        <end position="54"/>
    </location>
</feature>